<keyword evidence="2" id="KW-1185">Reference proteome</keyword>
<sequence length="125" mass="13146">MRAKEELHAKPLYGQSFSPCCGRTLAELPPYDRITLDPDLVSCGRLSAMDLLLLSGQSISAGSGNDQASYAMAATVTTLCGGSVSLLTAHNMVNTAISELGQPVECWSAELMVRVTARAQQLAGS</sequence>
<dbReference type="Proteomes" id="UP001183176">
    <property type="component" value="Unassembled WGS sequence"/>
</dbReference>
<accession>A0ABU2JGF9</accession>
<evidence type="ECO:0000313" key="2">
    <source>
        <dbReference type="Proteomes" id="UP001183176"/>
    </source>
</evidence>
<evidence type="ECO:0000313" key="1">
    <source>
        <dbReference type="EMBL" id="MDT0263318.1"/>
    </source>
</evidence>
<proteinExistence type="predicted"/>
<dbReference type="EMBL" id="JAVREH010000035">
    <property type="protein sequence ID" value="MDT0263318.1"/>
    <property type="molecule type" value="Genomic_DNA"/>
</dbReference>
<comment type="caution">
    <text evidence="1">The sequence shown here is derived from an EMBL/GenBank/DDBJ whole genome shotgun (WGS) entry which is preliminary data.</text>
</comment>
<protein>
    <submittedName>
        <fullName evidence="1">Uncharacterized protein</fullName>
    </submittedName>
</protein>
<reference evidence="2" key="1">
    <citation type="submission" date="2023-07" db="EMBL/GenBank/DDBJ databases">
        <title>30 novel species of actinomycetes from the DSMZ collection.</title>
        <authorList>
            <person name="Nouioui I."/>
        </authorList>
    </citation>
    <scope>NUCLEOTIDE SEQUENCE [LARGE SCALE GENOMIC DNA]</scope>
    <source>
        <strain evidence="2">DSM 44399</strain>
    </source>
</reference>
<gene>
    <name evidence="1" type="ORF">RM423_18190</name>
</gene>
<organism evidence="1 2">
    <name type="scientific">Jatrophihabitans lederbergiae</name>
    <dbReference type="NCBI Taxonomy" id="3075547"/>
    <lineage>
        <taxon>Bacteria</taxon>
        <taxon>Bacillati</taxon>
        <taxon>Actinomycetota</taxon>
        <taxon>Actinomycetes</taxon>
        <taxon>Jatrophihabitantales</taxon>
        <taxon>Jatrophihabitantaceae</taxon>
        <taxon>Jatrophihabitans</taxon>
    </lineage>
</organism>
<dbReference type="RefSeq" id="WP_311424465.1">
    <property type="nucleotide sequence ID" value="NZ_JAVREH010000035.1"/>
</dbReference>
<name>A0ABU2JGF9_9ACTN</name>